<dbReference type="AlphaFoldDB" id="A0A9P0G614"/>
<keyword evidence="2" id="KW-0732">Signal</keyword>
<dbReference type="Proteomes" id="UP001152759">
    <property type="component" value="Chromosome 8"/>
</dbReference>
<evidence type="ECO:0000256" key="1">
    <source>
        <dbReference type="SAM" id="MobiDB-lite"/>
    </source>
</evidence>
<feature type="chain" id="PRO_5040106061" evidence="2">
    <location>
        <begin position="21"/>
        <end position="259"/>
    </location>
</feature>
<reference evidence="3" key="1">
    <citation type="submission" date="2021-12" db="EMBL/GenBank/DDBJ databases">
        <authorList>
            <person name="King R."/>
        </authorList>
    </citation>
    <scope>NUCLEOTIDE SEQUENCE</scope>
</reference>
<organism evidence="3 4">
    <name type="scientific">Bemisia tabaci</name>
    <name type="common">Sweetpotato whitefly</name>
    <name type="synonym">Aleurodes tabaci</name>
    <dbReference type="NCBI Taxonomy" id="7038"/>
    <lineage>
        <taxon>Eukaryota</taxon>
        <taxon>Metazoa</taxon>
        <taxon>Ecdysozoa</taxon>
        <taxon>Arthropoda</taxon>
        <taxon>Hexapoda</taxon>
        <taxon>Insecta</taxon>
        <taxon>Pterygota</taxon>
        <taxon>Neoptera</taxon>
        <taxon>Paraneoptera</taxon>
        <taxon>Hemiptera</taxon>
        <taxon>Sternorrhyncha</taxon>
        <taxon>Aleyrodoidea</taxon>
        <taxon>Aleyrodidae</taxon>
        <taxon>Aleyrodinae</taxon>
        <taxon>Bemisia</taxon>
    </lineage>
</organism>
<dbReference type="KEGG" id="btab:109035326"/>
<dbReference type="EMBL" id="OU963869">
    <property type="protein sequence ID" value="CAH0776499.1"/>
    <property type="molecule type" value="Genomic_DNA"/>
</dbReference>
<evidence type="ECO:0000256" key="2">
    <source>
        <dbReference type="SAM" id="SignalP"/>
    </source>
</evidence>
<sequence>MGSANILILVGLFIIGPALCHHPPTESSQTHPSAPSPGKRNEKEHQAEISYEPVVKPQKRNWKRIQWTPEDCKMNCLIAEGYIVGDFEKKILPDLERRIIGIATGKLDAHKGCICEANEKLLDFLKERKLIISDFLDARKKSVTAGNAWLINHRLTPRYFHGISPYERRGEYDRALEECETKCREDDGYLFGYSRTKRLWVSVASVDVRKNCHCKVNRELLFLLMGMNYKLSDFLDARKESVGTVKTWLRKNRFNVLYP</sequence>
<proteinExistence type="predicted"/>
<evidence type="ECO:0000313" key="4">
    <source>
        <dbReference type="Proteomes" id="UP001152759"/>
    </source>
</evidence>
<gene>
    <name evidence="3" type="ORF">BEMITA_LOCUS12585</name>
</gene>
<name>A0A9P0G614_BEMTA</name>
<feature type="region of interest" description="Disordered" evidence="1">
    <location>
        <begin position="24"/>
        <end position="50"/>
    </location>
</feature>
<accession>A0A9P0G614</accession>
<feature type="signal peptide" evidence="2">
    <location>
        <begin position="1"/>
        <end position="20"/>
    </location>
</feature>
<evidence type="ECO:0000313" key="3">
    <source>
        <dbReference type="EMBL" id="CAH0776499.1"/>
    </source>
</evidence>
<keyword evidence="4" id="KW-1185">Reference proteome</keyword>
<protein>
    <submittedName>
        <fullName evidence="3">Uncharacterized protein</fullName>
    </submittedName>
</protein>